<evidence type="ECO:0000313" key="4">
    <source>
        <dbReference type="Proteomes" id="UP000199375"/>
    </source>
</evidence>
<evidence type="ECO:0000256" key="1">
    <source>
        <dbReference type="SAM" id="MobiDB-lite"/>
    </source>
</evidence>
<keyword evidence="2" id="KW-0812">Transmembrane</keyword>
<protein>
    <submittedName>
        <fullName evidence="3">Trypsin-like peptidase domain-containing protein</fullName>
    </submittedName>
</protein>
<feature type="compositionally biased region" description="Low complexity" evidence="1">
    <location>
        <begin position="175"/>
        <end position="194"/>
    </location>
</feature>
<keyword evidence="2" id="KW-1133">Transmembrane helix</keyword>
<sequence length="673" mass="67949">MQPEGPYRFTEASGVCQVGSAWWAVDSQDRLLTVAVLEGAAAADQPWREAFTNAADTLAQTPGGPRYVNADFAAARPWVAYPAEVENAADKLFGLLGMPLRSPHLEPVGDLATRAMPATTPVAPATPTSGVPSSAVPASGQPASGVPASGVPASGVPASGVPASGVPISGPPGSGIPSSGVPVSGAPSSGAPPVWAAHATGSPVVATPPADPPAAHPGPADPGPPHDPFASPARRIQPSPPPRPRTGLRLGVAALALAVLAAGGGLAVWAVTRGADAPPPAGPAGAFPTATPAAGFRPWSQAAPYSAQERALATAAPGLVFVEAVFNGYLRDGRTGALLNPTPVTFQRRCSGFVVDPAGHVLTNGQCVAPDEPVARERALYTLGRILVAGKKLTPGALDGWVRSRTAGTRFTGKEPDRPPSSQVFVQLNQATGGLTGTPAIAGEVVRTRAADAGDLALVKVARPDLPGVELGDAAALTPGGVVVVAGYHTVDADFRDATYTLRSKTVQVTATDTGQGAVPLFRIGDDIGIYSHGGVALDPAGRVVGVLTNDRSGAGGANRAVVPVTAARELLAEAGVAPTLGDADRLYRRGLDAYFTGRDATAVSQLDAVARGGNGNELAEAYRRSAADRQQLTAAAPEQSNLPTVLFSGLGGALLATLAIGVVLLARRRSRR</sequence>
<dbReference type="RefSeq" id="WP_091274298.1">
    <property type="nucleotide sequence ID" value="NZ_FMCW01000001.1"/>
</dbReference>
<feature type="compositionally biased region" description="Pro residues" evidence="1">
    <location>
        <begin position="209"/>
        <end position="227"/>
    </location>
</feature>
<organism evidence="3 4">
    <name type="scientific">Micromonospora haikouensis</name>
    <dbReference type="NCBI Taxonomy" id="686309"/>
    <lineage>
        <taxon>Bacteria</taxon>
        <taxon>Bacillati</taxon>
        <taxon>Actinomycetota</taxon>
        <taxon>Actinomycetes</taxon>
        <taxon>Micromonosporales</taxon>
        <taxon>Micromonosporaceae</taxon>
        <taxon>Micromonospora</taxon>
    </lineage>
</organism>
<proteinExistence type="predicted"/>
<evidence type="ECO:0000313" key="3">
    <source>
        <dbReference type="EMBL" id="SCE63938.1"/>
    </source>
</evidence>
<feature type="region of interest" description="Disordered" evidence="1">
    <location>
        <begin position="119"/>
        <end position="245"/>
    </location>
</feature>
<feature type="transmembrane region" description="Helical" evidence="2">
    <location>
        <begin position="646"/>
        <end position="667"/>
    </location>
</feature>
<dbReference type="InterPro" id="IPR009003">
    <property type="entry name" value="Peptidase_S1_PA"/>
</dbReference>
<feature type="compositionally biased region" description="Low complexity" evidence="1">
    <location>
        <begin position="228"/>
        <end position="237"/>
    </location>
</feature>
<evidence type="ECO:0000256" key="2">
    <source>
        <dbReference type="SAM" id="Phobius"/>
    </source>
</evidence>
<dbReference type="Proteomes" id="UP000199375">
    <property type="component" value="Unassembled WGS sequence"/>
</dbReference>
<accession>A0A1C4TWX3</accession>
<feature type="compositionally biased region" description="Low complexity" evidence="1">
    <location>
        <begin position="119"/>
        <end position="128"/>
    </location>
</feature>
<dbReference type="AlphaFoldDB" id="A0A1C4TWX3"/>
<gene>
    <name evidence="3" type="ORF">GA0070558_101112</name>
</gene>
<reference evidence="3 4" key="1">
    <citation type="submission" date="2016-06" db="EMBL/GenBank/DDBJ databases">
        <authorList>
            <person name="Kjaerup R.B."/>
            <person name="Dalgaard T.S."/>
            <person name="Juul-Madsen H.R."/>
        </authorList>
    </citation>
    <scope>NUCLEOTIDE SEQUENCE [LARGE SCALE GENOMIC DNA]</scope>
    <source>
        <strain evidence="3 4">DSM 45626</strain>
    </source>
</reference>
<dbReference type="SUPFAM" id="SSF50494">
    <property type="entry name" value="Trypsin-like serine proteases"/>
    <property type="match status" value="1"/>
</dbReference>
<name>A0A1C4TWX3_9ACTN</name>
<feature type="compositionally biased region" description="Low complexity" evidence="1">
    <location>
        <begin position="159"/>
        <end position="168"/>
    </location>
</feature>
<dbReference type="Pfam" id="PF13365">
    <property type="entry name" value="Trypsin_2"/>
    <property type="match status" value="1"/>
</dbReference>
<dbReference type="Gene3D" id="2.40.10.10">
    <property type="entry name" value="Trypsin-like serine proteases"/>
    <property type="match status" value="1"/>
</dbReference>
<dbReference type="EMBL" id="FMCW01000001">
    <property type="protein sequence ID" value="SCE63938.1"/>
    <property type="molecule type" value="Genomic_DNA"/>
</dbReference>
<keyword evidence="2" id="KW-0472">Membrane</keyword>
<dbReference type="InterPro" id="IPR043504">
    <property type="entry name" value="Peptidase_S1_PA_chymotrypsin"/>
</dbReference>